<dbReference type="SMART" id="SM00053">
    <property type="entry name" value="DYNc"/>
    <property type="match status" value="1"/>
</dbReference>
<keyword evidence="2" id="KW-0342">GTP-binding</keyword>
<evidence type="ECO:0000259" key="4">
    <source>
        <dbReference type="PROSITE" id="PS51718"/>
    </source>
</evidence>
<dbReference type="PANTHER" id="PTHR11566">
    <property type="entry name" value="DYNAMIN"/>
    <property type="match status" value="1"/>
</dbReference>
<dbReference type="HOGENOM" id="CLU_008964_7_3_1"/>
<dbReference type="GO" id="GO:0005525">
    <property type="term" value="F:GTP binding"/>
    <property type="evidence" value="ECO:0007669"/>
    <property type="project" value="InterPro"/>
</dbReference>
<dbReference type="OrthoDB" id="415706at2759"/>
<dbReference type="GO" id="GO:0008017">
    <property type="term" value="F:microtubule binding"/>
    <property type="evidence" value="ECO:0007669"/>
    <property type="project" value="TreeGrafter"/>
</dbReference>
<dbReference type="AlphaFoldDB" id="A0A0D1Z3V2"/>
<dbReference type="InterPro" id="IPR001401">
    <property type="entry name" value="Dynamin_GTPase"/>
</dbReference>
<dbReference type="PANTHER" id="PTHR11566:SF21">
    <property type="entry name" value="DYNAMIN RELATED PROTEIN 1, ISOFORM A"/>
    <property type="match status" value="1"/>
</dbReference>
<dbReference type="InterPro" id="IPR022812">
    <property type="entry name" value="Dynamin"/>
</dbReference>
<dbReference type="InterPro" id="IPR000375">
    <property type="entry name" value="Dynamin_stalk"/>
</dbReference>
<accession>A0A0D1Z3V2</accession>
<keyword evidence="1" id="KW-0547">Nucleotide-binding</keyword>
<dbReference type="Proteomes" id="UP000053599">
    <property type="component" value="Unassembled WGS sequence"/>
</dbReference>
<feature type="compositionally biased region" description="Polar residues" evidence="3">
    <location>
        <begin position="682"/>
        <end position="693"/>
    </location>
</feature>
<organism evidence="5 6">
    <name type="scientific">Exophiala sideris</name>
    <dbReference type="NCBI Taxonomy" id="1016849"/>
    <lineage>
        <taxon>Eukaryota</taxon>
        <taxon>Fungi</taxon>
        <taxon>Dikarya</taxon>
        <taxon>Ascomycota</taxon>
        <taxon>Pezizomycotina</taxon>
        <taxon>Eurotiomycetes</taxon>
        <taxon>Chaetothyriomycetidae</taxon>
        <taxon>Chaetothyriales</taxon>
        <taxon>Herpotrichiellaceae</taxon>
        <taxon>Exophiala</taxon>
    </lineage>
</organism>
<evidence type="ECO:0000256" key="2">
    <source>
        <dbReference type="ARBA" id="ARBA00023134"/>
    </source>
</evidence>
<dbReference type="EMBL" id="KN846952">
    <property type="protein sequence ID" value="KIV81523.1"/>
    <property type="molecule type" value="Genomic_DNA"/>
</dbReference>
<dbReference type="Pfam" id="PF00350">
    <property type="entry name" value="Dynamin_N"/>
    <property type="match status" value="1"/>
</dbReference>
<dbReference type="GO" id="GO:0016020">
    <property type="term" value="C:membrane"/>
    <property type="evidence" value="ECO:0007669"/>
    <property type="project" value="TreeGrafter"/>
</dbReference>
<dbReference type="Pfam" id="PF01031">
    <property type="entry name" value="Dynamin_M"/>
    <property type="match status" value="1"/>
</dbReference>
<dbReference type="Gene3D" id="3.40.50.300">
    <property type="entry name" value="P-loop containing nucleotide triphosphate hydrolases"/>
    <property type="match status" value="1"/>
</dbReference>
<evidence type="ECO:0000313" key="6">
    <source>
        <dbReference type="Proteomes" id="UP000053599"/>
    </source>
</evidence>
<dbReference type="STRING" id="1016849.A0A0D1Z3V2"/>
<dbReference type="GO" id="GO:0006897">
    <property type="term" value="P:endocytosis"/>
    <property type="evidence" value="ECO:0007669"/>
    <property type="project" value="TreeGrafter"/>
</dbReference>
<gene>
    <name evidence="5" type="ORF">PV11_03701</name>
</gene>
<dbReference type="PROSITE" id="PS51718">
    <property type="entry name" value="G_DYNAMIN_2"/>
    <property type="match status" value="1"/>
</dbReference>
<dbReference type="CDD" id="cd08771">
    <property type="entry name" value="DLP_1"/>
    <property type="match status" value="1"/>
</dbReference>
<dbReference type="GO" id="GO:0016559">
    <property type="term" value="P:peroxisome fission"/>
    <property type="evidence" value="ECO:0007669"/>
    <property type="project" value="TreeGrafter"/>
</dbReference>
<dbReference type="SUPFAM" id="SSF52540">
    <property type="entry name" value="P-loop containing nucleoside triphosphate hydrolases"/>
    <property type="match status" value="1"/>
</dbReference>
<dbReference type="InterPro" id="IPR027417">
    <property type="entry name" value="P-loop_NTPase"/>
</dbReference>
<evidence type="ECO:0000256" key="3">
    <source>
        <dbReference type="SAM" id="MobiDB-lite"/>
    </source>
</evidence>
<dbReference type="PRINTS" id="PR00195">
    <property type="entry name" value="DYNAMIN"/>
</dbReference>
<evidence type="ECO:0000256" key="1">
    <source>
        <dbReference type="ARBA" id="ARBA00022741"/>
    </source>
</evidence>
<feature type="region of interest" description="Disordered" evidence="3">
    <location>
        <begin position="682"/>
        <end position="734"/>
    </location>
</feature>
<dbReference type="GO" id="GO:0000266">
    <property type="term" value="P:mitochondrial fission"/>
    <property type="evidence" value="ECO:0007669"/>
    <property type="project" value="TreeGrafter"/>
</dbReference>
<name>A0A0D1Z3V2_9EURO</name>
<dbReference type="InterPro" id="IPR045063">
    <property type="entry name" value="Dynamin_N"/>
</dbReference>
<evidence type="ECO:0000313" key="5">
    <source>
        <dbReference type="EMBL" id="KIV81523.1"/>
    </source>
</evidence>
<dbReference type="GO" id="GO:0003924">
    <property type="term" value="F:GTPase activity"/>
    <property type="evidence" value="ECO:0007669"/>
    <property type="project" value="InterPro"/>
</dbReference>
<dbReference type="InterPro" id="IPR030381">
    <property type="entry name" value="G_DYNAMIN_dom"/>
</dbReference>
<dbReference type="GO" id="GO:0005739">
    <property type="term" value="C:mitochondrion"/>
    <property type="evidence" value="ECO:0007669"/>
    <property type="project" value="TreeGrafter"/>
</dbReference>
<protein>
    <recommendedName>
        <fullName evidence="4">Dynamin-type G domain-containing protein</fullName>
    </recommendedName>
</protein>
<dbReference type="GO" id="GO:0005874">
    <property type="term" value="C:microtubule"/>
    <property type="evidence" value="ECO:0007669"/>
    <property type="project" value="TreeGrafter"/>
</dbReference>
<dbReference type="GO" id="GO:0048312">
    <property type="term" value="P:intracellular distribution of mitochondria"/>
    <property type="evidence" value="ECO:0007669"/>
    <property type="project" value="TreeGrafter"/>
</dbReference>
<proteinExistence type="predicted"/>
<feature type="domain" description="Dynamin-type G" evidence="4">
    <location>
        <begin position="34"/>
        <end position="319"/>
    </location>
</feature>
<sequence length="734" mass="81629">MATATAADPQLSRGLQSEIMDLLDSFKDLGINHQVNVPQIIVCGDQSSGKSSVLEGITRFDFPIKGGLCTRFPTQLQLRSGQRVAIRAYVQPGPDRSESEARRLREWQLEIKNKSQYKNIFNDVAPVLGLGDTSNFVSDVLCIHAVGPSLPNLTFIDLPGLFQGIGEGQTLEDRKTVENIVRSFMSNPRSLIVGVLCGEDDIARNSVTTLMREYDPQGLRTIGVISKPDLLDRDEDRARSYMKLLNQGGGELSLSHGWFVVKSRNSQNMTISSEDRDAEESKFLSQGRWTTISSRQKGVKSLERQMSTVFGNLLKGQMPQLLQEIIARITQVRSKLASLPSPSLDHHFKDLLVRVVKSVQGIVTEAVNGTCKNAIFTQGPQQARKALRLRENLEDLVMEVKSELEIKGQAFYITGGPCDRGEIPDGAKTESYVALLEMQAEENESGGGTPGMFNEVATVNLFKNLADDWPQILEGFVEQVRKALRNFIGLVLDALLQGQGSPDALFEHVINPFLEQRCSILAQELQDLTSFEKPMTLSKNIKAQLASARIEEILRLVMPEQATSFSSFRQTNHGVDLQTLRQRFTPYIVTHQFAAAETIKCAEALYAMQLNKVIHALDFDKLDSIVLQHLPDCLTLEVVQNLGSSVFQSMFADLQVDTSERQQYEECLEMLNKAKDSIELFNSTGQGPSNGIERQSDHTNELNDIFHAPNKRALHRDNESDGSPSAKHPKLGDK</sequence>
<reference evidence="5 6" key="1">
    <citation type="submission" date="2015-01" db="EMBL/GenBank/DDBJ databases">
        <title>The Genome Sequence of Exophiala sideris CBS121828.</title>
        <authorList>
            <consortium name="The Broad Institute Genomics Platform"/>
            <person name="Cuomo C."/>
            <person name="de Hoog S."/>
            <person name="Gorbushina A."/>
            <person name="Stielow B."/>
            <person name="Teixiera M."/>
            <person name="Abouelleil A."/>
            <person name="Chapman S.B."/>
            <person name="Priest M."/>
            <person name="Young S.K."/>
            <person name="Wortman J."/>
            <person name="Nusbaum C."/>
            <person name="Birren B."/>
        </authorList>
    </citation>
    <scope>NUCLEOTIDE SEQUENCE [LARGE SCALE GENOMIC DNA]</scope>
    <source>
        <strain evidence="5 6">CBS 121828</strain>
    </source>
</reference>